<dbReference type="EC" id="3.4.22.71" evidence="3"/>
<dbReference type="NCBIfam" id="TIGR03064">
    <property type="entry name" value="sortase_srtB"/>
    <property type="match status" value="1"/>
</dbReference>
<evidence type="ECO:0000313" key="3">
    <source>
        <dbReference type="EMBL" id="RGX31300.1"/>
    </source>
</evidence>
<dbReference type="SUPFAM" id="SSF63817">
    <property type="entry name" value="Sortase"/>
    <property type="match status" value="1"/>
</dbReference>
<dbReference type="EMBL" id="QSBM01000003">
    <property type="protein sequence ID" value="RGX31300.1"/>
    <property type="molecule type" value="Genomic_DNA"/>
</dbReference>
<dbReference type="AlphaFoldDB" id="A0A413FIN9"/>
<feature type="active site" description="Acyl-thioester intermediate" evidence="2">
    <location>
        <position position="231"/>
    </location>
</feature>
<evidence type="ECO:0000256" key="2">
    <source>
        <dbReference type="PIRSR" id="PIRSR605754-1"/>
    </source>
</evidence>
<comment type="caution">
    <text evidence="3">The sequence shown here is derived from an EMBL/GenBank/DDBJ whole genome shotgun (WGS) entry which is preliminary data.</text>
</comment>
<dbReference type="Pfam" id="PF04203">
    <property type="entry name" value="Sortase"/>
    <property type="match status" value="1"/>
</dbReference>
<dbReference type="Proteomes" id="UP000283880">
    <property type="component" value="Unassembled WGS sequence"/>
</dbReference>
<accession>A0A413FIN9</accession>
<keyword evidence="1 3" id="KW-0378">Hydrolase</keyword>
<dbReference type="InterPro" id="IPR005754">
    <property type="entry name" value="Sortase"/>
</dbReference>
<dbReference type="OrthoDB" id="9806013at2"/>
<protein>
    <submittedName>
        <fullName evidence="3">SrtB family sortase</fullName>
        <ecNumber evidence="3">3.4.22.71</ecNumber>
    </submittedName>
</protein>
<evidence type="ECO:0000256" key="1">
    <source>
        <dbReference type="ARBA" id="ARBA00022801"/>
    </source>
</evidence>
<dbReference type="InterPro" id="IPR009835">
    <property type="entry name" value="SrtB"/>
</dbReference>
<dbReference type="Gene3D" id="2.40.260.10">
    <property type="entry name" value="Sortase"/>
    <property type="match status" value="1"/>
</dbReference>
<dbReference type="InterPro" id="IPR023365">
    <property type="entry name" value="Sortase_dom-sf"/>
</dbReference>
<proteinExistence type="predicted"/>
<dbReference type="GO" id="GO:0016787">
    <property type="term" value="F:hydrolase activity"/>
    <property type="evidence" value="ECO:0007669"/>
    <property type="project" value="UniProtKB-KW"/>
</dbReference>
<organism evidence="3 4">
    <name type="scientific">Enterocloster asparagiformis</name>
    <dbReference type="NCBI Taxonomy" id="333367"/>
    <lineage>
        <taxon>Bacteria</taxon>
        <taxon>Bacillati</taxon>
        <taxon>Bacillota</taxon>
        <taxon>Clostridia</taxon>
        <taxon>Lachnospirales</taxon>
        <taxon>Lachnospiraceae</taxon>
        <taxon>Enterocloster</taxon>
    </lineage>
</organism>
<feature type="active site" description="Proton donor/acceptor" evidence="2">
    <location>
        <position position="132"/>
    </location>
</feature>
<sequence length="249" mass="29141">MVRKWIRRVCLAVIFVCLVIAAKDAFSLYREEKGFDEIWRQAYHMPKEAKRNRDEAGGVDLDALRALNPQCVGYISIKDTPLSYPVMQTDEAGGMFYLTHAFDRSYHGNGTPFLDMRCDIEKPSDNLIVYGHNTRNTKMFSCLRFYQEREYFEKHPIVRFDHENGGEYEIFAVLFSSLSEQENRDIFQMIERDPGEPEQWEQFLEYLAQHSLYDTGVKAETEDKILTLSTCYRPIDNGRVLVFAKKIEN</sequence>
<dbReference type="CDD" id="cd05826">
    <property type="entry name" value="Sortase_B"/>
    <property type="match status" value="1"/>
</dbReference>
<gene>
    <name evidence="3" type="primary">srtB</name>
    <name evidence="3" type="ORF">DWV29_05275</name>
</gene>
<dbReference type="RefSeq" id="WP_007716448.1">
    <property type="nucleotide sequence ID" value="NZ_JAWRJJ010000119.1"/>
</dbReference>
<evidence type="ECO:0000313" key="4">
    <source>
        <dbReference type="Proteomes" id="UP000283880"/>
    </source>
</evidence>
<name>A0A413FIN9_9FIRM</name>
<reference evidence="3 4" key="1">
    <citation type="submission" date="2018-08" db="EMBL/GenBank/DDBJ databases">
        <title>A genome reference for cultivated species of the human gut microbiota.</title>
        <authorList>
            <person name="Zou Y."/>
            <person name="Xue W."/>
            <person name="Luo G."/>
        </authorList>
    </citation>
    <scope>NUCLEOTIDE SEQUENCE [LARGE SCALE GENOMIC DNA]</scope>
    <source>
        <strain evidence="3 4">AF04-15</strain>
    </source>
</reference>